<proteinExistence type="inferred from homology"/>
<dbReference type="EMBL" id="MFBO01000032">
    <property type="protein sequence ID" value="OGD97405.1"/>
    <property type="molecule type" value="Genomic_DNA"/>
</dbReference>
<feature type="region of interest" description="Disordered" evidence="7">
    <location>
        <begin position="207"/>
        <end position="274"/>
    </location>
</feature>
<dbReference type="GO" id="GO:0003735">
    <property type="term" value="F:structural constituent of ribosome"/>
    <property type="evidence" value="ECO:0007669"/>
    <property type="project" value="UniProtKB-UniRule"/>
</dbReference>
<evidence type="ECO:0000256" key="1">
    <source>
        <dbReference type="ARBA" id="ARBA00006540"/>
    </source>
</evidence>
<feature type="compositionally biased region" description="Basic and acidic residues" evidence="7">
    <location>
        <begin position="225"/>
        <end position="250"/>
    </location>
</feature>
<evidence type="ECO:0000256" key="2">
    <source>
        <dbReference type="ARBA" id="ARBA00022730"/>
    </source>
</evidence>
<dbReference type="NCBIfam" id="TIGR03625">
    <property type="entry name" value="L3_bact"/>
    <property type="match status" value="1"/>
</dbReference>
<dbReference type="GO" id="GO:0019843">
    <property type="term" value="F:rRNA binding"/>
    <property type="evidence" value="ECO:0007669"/>
    <property type="project" value="UniProtKB-KW"/>
</dbReference>
<dbReference type="InterPro" id="IPR009000">
    <property type="entry name" value="Transl_B-barrel_sf"/>
</dbReference>
<organism evidence="8 9">
    <name type="scientific">Candidatus Curtissbacteria bacterium RIFCSPLOWO2_01_FULL_38_11b</name>
    <dbReference type="NCBI Taxonomy" id="1797725"/>
    <lineage>
        <taxon>Bacteria</taxon>
        <taxon>Candidatus Curtissiibacteriota</taxon>
    </lineage>
</organism>
<evidence type="ECO:0000256" key="7">
    <source>
        <dbReference type="SAM" id="MobiDB-lite"/>
    </source>
</evidence>
<sequence>MSAIFNPAGKRIPVTAIVADSNIVVGFKDTKVLIGFGRRKKTKKTENAQISAIGYSPRILKEVSTKPPQYLQQNPQQPEDTENKVKIGDKITVSIFNPGDKVKVSGITKGRGFAGVVKRWGFAGGPKTHGQSDRHRAPGSIGAGTTPGRVFRGKKMAGHMGNSKLTVVGLEIIDVDKDKNTLFVKGSIPGHKNGILIIEKTGKVKKPSMTQIKIKEVSPASPARSDSESRRSKQVSEEVKEGTKETKENKSSGSSGSSVTSETSEVKEGGQNAN</sequence>
<evidence type="ECO:0000256" key="3">
    <source>
        <dbReference type="ARBA" id="ARBA00022884"/>
    </source>
</evidence>
<evidence type="ECO:0000256" key="4">
    <source>
        <dbReference type="ARBA" id="ARBA00022980"/>
    </source>
</evidence>
<feature type="region of interest" description="Disordered" evidence="7">
    <location>
        <begin position="125"/>
        <end position="148"/>
    </location>
</feature>
<dbReference type="FunFam" id="2.40.30.10:FF:000004">
    <property type="entry name" value="50S ribosomal protein L3"/>
    <property type="match status" value="1"/>
</dbReference>
<dbReference type="Pfam" id="PF00297">
    <property type="entry name" value="Ribosomal_L3"/>
    <property type="match status" value="1"/>
</dbReference>
<dbReference type="GO" id="GO:0022625">
    <property type="term" value="C:cytosolic large ribosomal subunit"/>
    <property type="evidence" value="ECO:0007669"/>
    <property type="project" value="TreeGrafter"/>
</dbReference>
<keyword evidence="4 8" id="KW-0689">Ribosomal protein</keyword>
<accession>A0A1F5H008</accession>
<name>A0A1F5H008_9BACT</name>
<evidence type="ECO:0000313" key="9">
    <source>
        <dbReference type="Proteomes" id="UP000176740"/>
    </source>
</evidence>
<feature type="compositionally biased region" description="Low complexity" evidence="7">
    <location>
        <begin position="251"/>
        <end position="263"/>
    </location>
</feature>
<dbReference type="STRING" id="1797725.A3A49_00245"/>
<dbReference type="InterPro" id="IPR000597">
    <property type="entry name" value="Ribosomal_uL3"/>
</dbReference>
<dbReference type="Proteomes" id="UP000176740">
    <property type="component" value="Unassembled WGS sequence"/>
</dbReference>
<dbReference type="AlphaFoldDB" id="A0A1F5H008"/>
<dbReference type="PANTHER" id="PTHR11229:SF16">
    <property type="entry name" value="LARGE RIBOSOMAL SUBUNIT PROTEIN UL3C"/>
    <property type="match status" value="1"/>
</dbReference>
<reference evidence="8 9" key="1">
    <citation type="journal article" date="2016" name="Nat. Commun.">
        <title>Thousands of microbial genomes shed light on interconnected biogeochemical processes in an aquifer system.</title>
        <authorList>
            <person name="Anantharaman K."/>
            <person name="Brown C.T."/>
            <person name="Hug L.A."/>
            <person name="Sharon I."/>
            <person name="Castelle C.J."/>
            <person name="Probst A.J."/>
            <person name="Thomas B.C."/>
            <person name="Singh A."/>
            <person name="Wilkins M.J."/>
            <person name="Karaoz U."/>
            <person name="Brodie E.L."/>
            <person name="Williams K.H."/>
            <person name="Hubbard S.S."/>
            <person name="Banfield J.F."/>
        </authorList>
    </citation>
    <scope>NUCLEOTIDE SEQUENCE [LARGE SCALE GENOMIC DNA]</scope>
</reference>
<protein>
    <recommendedName>
        <fullName evidence="6">50S ribosomal protein L3</fullName>
    </recommendedName>
</protein>
<dbReference type="PANTHER" id="PTHR11229">
    <property type="entry name" value="50S RIBOSOMAL PROTEIN L3"/>
    <property type="match status" value="1"/>
</dbReference>
<gene>
    <name evidence="8" type="ORF">A3A49_00245</name>
</gene>
<comment type="caution">
    <text evidence="8">The sequence shown here is derived from an EMBL/GenBank/DDBJ whole genome shotgun (WGS) entry which is preliminary data.</text>
</comment>
<dbReference type="InterPro" id="IPR019927">
    <property type="entry name" value="Ribosomal_uL3_bac/org-type"/>
</dbReference>
<keyword evidence="2" id="KW-0699">rRNA-binding</keyword>
<comment type="similarity">
    <text evidence="1">Belongs to the universal ribosomal protein uL3 family.</text>
</comment>
<keyword evidence="5" id="KW-0687">Ribonucleoprotein</keyword>
<evidence type="ECO:0000313" key="8">
    <source>
        <dbReference type="EMBL" id="OGD97405.1"/>
    </source>
</evidence>
<evidence type="ECO:0000256" key="6">
    <source>
        <dbReference type="NCBIfam" id="TIGR03625"/>
    </source>
</evidence>
<dbReference type="SUPFAM" id="SSF50447">
    <property type="entry name" value="Translation proteins"/>
    <property type="match status" value="1"/>
</dbReference>
<dbReference type="Gene3D" id="2.40.30.10">
    <property type="entry name" value="Translation factors"/>
    <property type="match status" value="1"/>
</dbReference>
<keyword evidence="3" id="KW-0694">RNA-binding</keyword>
<dbReference type="GO" id="GO:0006412">
    <property type="term" value="P:translation"/>
    <property type="evidence" value="ECO:0007669"/>
    <property type="project" value="UniProtKB-UniRule"/>
</dbReference>
<evidence type="ECO:0000256" key="5">
    <source>
        <dbReference type="ARBA" id="ARBA00023274"/>
    </source>
</evidence>